<dbReference type="EMBL" id="ACDX02000010">
    <property type="protein sequence ID" value="EFC88207.1"/>
    <property type="molecule type" value="Genomic_DNA"/>
</dbReference>
<accession>D2ZXM2</accession>
<proteinExistence type="predicted"/>
<name>D2ZXM2_NEIM2</name>
<organism evidence="1 2">
    <name type="scientific">Neisseria mucosa (strain ATCC 25996 / DSM 4631 / NCTC 10774 / M26)</name>
    <dbReference type="NCBI Taxonomy" id="546266"/>
    <lineage>
        <taxon>Bacteria</taxon>
        <taxon>Pseudomonadati</taxon>
        <taxon>Pseudomonadota</taxon>
        <taxon>Betaproteobacteria</taxon>
        <taxon>Neisseriales</taxon>
        <taxon>Neisseriaceae</taxon>
        <taxon>Neisseria</taxon>
    </lineage>
</organism>
<sequence>MREIPKPCVVKYAIIPPPQTDFRRPMRLNARPARFARTARRGASVVVS</sequence>
<protein>
    <submittedName>
        <fullName evidence="1">Uncharacterized protein</fullName>
    </submittedName>
</protein>
<gene>
    <name evidence="1" type="ORF">NEIMUCOT_05376</name>
</gene>
<evidence type="ECO:0000313" key="1">
    <source>
        <dbReference type="EMBL" id="EFC88207.1"/>
    </source>
</evidence>
<dbReference type="Proteomes" id="UP000003344">
    <property type="component" value="Unassembled WGS sequence"/>
</dbReference>
<comment type="caution">
    <text evidence="1">The sequence shown here is derived from an EMBL/GenBank/DDBJ whole genome shotgun (WGS) entry which is preliminary data.</text>
</comment>
<reference evidence="1 2" key="1">
    <citation type="submission" date="2009-10" db="EMBL/GenBank/DDBJ databases">
        <authorList>
            <person name="Weinstock G."/>
            <person name="Sodergren E."/>
            <person name="Clifton S."/>
            <person name="Fulton L."/>
            <person name="Fulton B."/>
            <person name="Courtney L."/>
            <person name="Fronick C."/>
            <person name="Harrison M."/>
            <person name="Strong C."/>
            <person name="Farmer C."/>
            <person name="Delahaunty K."/>
            <person name="Markovic C."/>
            <person name="Hall O."/>
            <person name="Minx P."/>
            <person name="Tomlinson C."/>
            <person name="Mitreva M."/>
            <person name="Nelson J."/>
            <person name="Hou S."/>
            <person name="Wollam A."/>
            <person name="Pepin K.H."/>
            <person name="Johnson M."/>
            <person name="Bhonagiri V."/>
            <person name="Nash W.E."/>
            <person name="Warren W."/>
            <person name="Chinwalla A."/>
            <person name="Mardis E.R."/>
            <person name="Wilson R.K."/>
        </authorList>
    </citation>
    <scope>NUCLEOTIDE SEQUENCE [LARGE SCALE GENOMIC DNA]</scope>
    <source>
        <strain evidence="2">ATCC 25996 / DSM 4631 / NCTC 10774 / M26</strain>
    </source>
</reference>
<dbReference type="STRING" id="546266.NEIMUCOT_05376"/>
<dbReference type="AlphaFoldDB" id="D2ZXM2"/>
<evidence type="ECO:0000313" key="2">
    <source>
        <dbReference type="Proteomes" id="UP000003344"/>
    </source>
</evidence>
<dbReference type="RefSeq" id="WP_003743177.1">
    <property type="nucleotide sequence ID" value="NZ_ACDX02000010.1"/>
</dbReference>